<name>A0A2Z6N1T5_TRISU</name>
<sequence length="208" mass="22754">MHFGGWVLSAPDENIHLPAPNKFIPTDLSLKVVPGKVKQLLFNCAWSGCGFGLLDIGDFVVSYGSELGNRGPTFNMDLSDFMDGDKPISYKQAREYFAQDPAQNPPPSAPPDQFPLSSVHLCHPAVAKTTKDAGVFLPYVPNLRLTLWPSADSAREGIMRSQTLFLFLSAALSQAMRILGSTLLKPELPLSWVEKVVYAGMIVLMGIF</sequence>
<protein>
    <submittedName>
        <fullName evidence="1">Uncharacterized protein</fullName>
    </submittedName>
</protein>
<proteinExistence type="predicted"/>
<dbReference type="OrthoDB" id="1684102at2759"/>
<dbReference type="EMBL" id="DF973309">
    <property type="protein sequence ID" value="GAU25329.1"/>
    <property type="molecule type" value="Genomic_DNA"/>
</dbReference>
<dbReference type="Proteomes" id="UP000242715">
    <property type="component" value="Unassembled WGS sequence"/>
</dbReference>
<keyword evidence="2" id="KW-1185">Reference proteome</keyword>
<evidence type="ECO:0000313" key="2">
    <source>
        <dbReference type="Proteomes" id="UP000242715"/>
    </source>
</evidence>
<gene>
    <name evidence="1" type="ORF">TSUD_375920</name>
</gene>
<accession>A0A2Z6N1T5</accession>
<organism evidence="1 2">
    <name type="scientific">Trifolium subterraneum</name>
    <name type="common">Subterranean clover</name>
    <dbReference type="NCBI Taxonomy" id="3900"/>
    <lineage>
        <taxon>Eukaryota</taxon>
        <taxon>Viridiplantae</taxon>
        <taxon>Streptophyta</taxon>
        <taxon>Embryophyta</taxon>
        <taxon>Tracheophyta</taxon>
        <taxon>Spermatophyta</taxon>
        <taxon>Magnoliopsida</taxon>
        <taxon>eudicotyledons</taxon>
        <taxon>Gunneridae</taxon>
        <taxon>Pentapetalae</taxon>
        <taxon>rosids</taxon>
        <taxon>fabids</taxon>
        <taxon>Fabales</taxon>
        <taxon>Fabaceae</taxon>
        <taxon>Papilionoideae</taxon>
        <taxon>50 kb inversion clade</taxon>
        <taxon>NPAAA clade</taxon>
        <taxon>Hologalegina</taxon>
        <taxon>IRL clade</taxon>
        <taxon>Trifolieae</taxon>
        <taxon>Trifolium</taxon>
    </lineage>
</organism>
<evidence type="ECO:0000313" key="1">
    <source>
        <dbReference type="EMBL" id="GAU25329.1"/>
    </source>
</evidence>
<reference evidence="2" key="1">
    <citation type="journal article" date="2017" name="Front. Plant Sci.">
        <title>Climate Clever Clovers: New Paradigm to Reduce the Environmental Footprint of Ruminants by Breeding Low Methanogenic Forages Utilizing Haplotype Variation.</title>
        <authorList>
            <person name="Kaur P."/>
            <person name="Appels R."/>
            <person name="Bayer P.E."/>
            <person name="Keeble-Gagnere G."/>
            <person name="Wang J."/>
            <person name="Hirakawa H."/>
            <person name="Shirasawa K."/>
            <person name="Vercoe P."/>
            <person name="Stefanova K."/>
            <person name="Durmic Z."/>
            <person name="Nichols P."/>
            <person name="Revell C."/>
            <person name="Isobe S.N."/>
            <person name="Edwards D."/>
            <person name="Erskine W."/>
        </authorList>
    </citation>
    <scope>NUCLEOTIDE SEQUENCE [LARGE SCALE GENOMIC DNA]</scope>
    <source>
        <strain evidence="2">cv. Daliak</strain>
    </source>
</reference>
<dbReference type="AlphaFoldDB" id="A0A2Z6N1T5"/>